<dbReference type="Pfam" id="PF07715">
    <property type="entry name" value="Plug"/>
    <property type="match status" value="1"/>
</dbReference>
<dbReference type="InterPro" id="IPR037066">
    <property type="entry name" value="Plug_dom_sf"/>
</dbReference>
<dbReference type="EMBL" id="CP030850">
    <property type="protein sequence ID" value="AXE21278.1"/>
    <property type="molecule type" value="Genomic_DNA"/>
</dbReference>
<feature type="domain" description="TonB-dependent receptor plug" evidence="1">
    <location>
        <begin position="137"/>
        <end position="248"/>
    </location>
</feature>
<dbReference type="KEGG" id="run:DR864_27800"/>
<dbReference type="Proteomes" id="UP000251993">
    <property type="component" value="Chromosome"/>
</dbReference>
<dbReference type="OrthoDB" id="9804995at2"/>
<evidence type="ECO:0000313" key="3">
    <source>
        <dbReference type="Proteomes" id="UP000251993"/>
    </source>
</evidence>
<dbReference type="Pfam" id="PF13620">
    <property type="entry name" value="CarboxypepD_reg"/>
    <property type="match status" value="1"/>
</dbReference>
<dbReference type="SUPFAM" id="SSF56935">
    <property type="entry name" value="Porins"/>
    <property type="match status" value="1"/>
</dbReference>
<dbReference type="InterPro" id="IPR012910">
    <property type="entry name" value="Plug_dom"/>
</dbReference>
<dbReference type="InterPro" id="IPR008969">
    <property type="entry name" value="CarboxyPept-like_regulatory"/>
</dbReference>
<proteinExistence type="predicted"/>
<protein>
    <submittedName>
        <fullName evidence="2">TonB-dependent receptor</fullName>
    </submittedName>
</protein>
<dbReference type="Gene3D" id="2.60.40.1120">
    <property type="entry name" value="Carboxypeptidase-like, regulatory domain"/>
    <property type="match status" value="1"/>
</dbReference>
<keyword evidence="2" id="KW-0675">Receptor</keyword>
<evidence type="ECO:0000259" key="1">
    <source>
        <dbReference type="Pfam" id="PF07715"/>
    </source>
</evidence>
<keyword evidence="3" id="KW-1185">Reference proteome</keyword>
<dbReference type="AlphaFoldDB" id="A0A344TRK7"/>
<organism evidence="2 3">
    <name type="scientific">Runella rosea</name>
    <dbReference type="NCBI Taxonomy" id="2259595"/>
    <lineage>
        <taxon>Bacteria</taxon>
        <taxon>Pseudomonadati</taxon>
        <taxon>Bacteroidota</taxon>
        <taxon>Cytophagia</taxon>
        <taxon>Cytophagales</taxon>
        <taxon>Spirosomataceae</taxon>
        <taxon>Runella</taxon>
    </lineage>
</organism>
<sequence length="793" mass="88430">MKHISTAHLNFSVTVGSLLLVAVFCFSGSLFGQTTLTQTLRGVVLDIDNNQPLAGASVTLTGTDKGTITEADGSFRFTAIPIGRYSIQISSVGFETTVIPEVLLEAGKEKVLTISLKESPQQLAEAVVRTARPVSQSSIQSITIEQTLRYAATFFDPARLATSFPGVVAANDQANNLVIRGNSPTGTQWRLEGIEIVNPNHLSNAGTFSDRPTQSGGGTNILSAQLMERADFLTGAFPSQYGNVLGGVMDVHLRKGNDQKHEFTAQAGLIGIDLSAEGPISRKNKSSYLVNYRYSFTGLLAAMGVKFGGEDIRFQDLSFNLSFPTRKAGHFTVFGMGGVSSNVFKAERDTLLWEVEKDGFDIEFKNRMGAIGLTHQLKVGRNSSLRTVLAASALDTRREGYVLSKTSYNRFFIQLDAFKKTRYSFSTTLSHKLNAQWQLQEGLYLTYQEDSVNISNRGIARGGMKGLIIQPYINLTGRIAPRLTMQLGLHWLEYTYNQTNSLEPRASLRYTANKRTAFSLSYGLHSQLQLPQTYLALKNSATRDEVFPNVRLGFTKAQHFVAGYEQNLSLLSSLKVEVYYQSLYNVPVAKNPSIVSYRVIPAFSTLNLLEGFTDGELANTGTGRNYGIEVTYQQLLQNNFYALITGSLYNSRYKGQDGVDRNTRFNGNHTFSLAGGKEFHRRPNRTFGVNLRVLWLGGYRDSPIDLEASKSAAQTVYKATELYTIKLKDYFRPDLRIFWKRNKPNYTRTWSIDIQNVTSTKNEAFSYYDILQRKVVQQYQLGILPVVNYRVEF</sequence>
<dbReference type="Gene3D" id="2.170.130.10">
    <property type="entry name" value="TonB-dependent receptor, plug domain"/>
    <property type="match status" value="1"/>
</dbReference>
<name>A0A344TRK7_9BACT</name>
<dbReference type="SUPFAM" id="SSF49464">
    <property type="entry name" value="Carboxypeptidase regulatory domain-like"/>
    <property type="match status" value="1"/>
</dbReference>
<accession>A0A344TRK7</accession>
<reference evidence="2 3" key="1">
    <citation type="submission" date="2018-07" db="EMBL/GenBank/DDBJ databases">
        <title>Genome sequencing of Runella.</title>
        <authorList>
            <person name="Baek M.-G."/>
            <person name="Yi H."/>
        </authorList>
    </citation>
    <scope>NUCLEOTIDE SEQUENCE [LARGE SCALE GENOMIC DNA]</scope>
    <source>
        <strain evidence="2 3">HYN0085</strain>
    </source>
</reference>
<dbReference type="RefSeq" id="WP_114070039.1">
    <property type="nucleotide sequence ID" value="NZ_CP030850.1"/>
</dbReference>
<evidence type="ECO:0000313" key="2">
    <source>
        <dbReference type="EMBL" id="AXE21278.1"/>
    </source>
</evidence>
<gene>
    <name evidence="2" type="ORF">DR864_27800</name>
</gene>